<dbReference type="PANTHER" id="PTHR46577">
    <property type="entry name" value="HTH-TYPE TRANSCRIPTIONAL REGULATORY PROTEIN GABR"/>
    <property type="match status" value="1"/>
</dbReference>
<dbReference type="Proteomes" id="UP000676409">
    <property type="component" value="Chromosome"/>
</dbReference>
<keyword evidence="5" id="KW-0804">Transcription</keyword>
<dbReference type="PROSITE" id="PS50949">
    <property type="entry name" value="HTH_GNTR"/>
    <property type="match status" value="1"/>
</dbReference>
<evidence type="ECO:0000256" key="5">
    <source>
        <dbReference type="ARBA" id="ARBA00023163"/>
    </source>
</evidence>
<evidence type="ECO:0000256" key="2">
    <source>
        <dbReference type="ARBA" id="ARBA00022898"/>
    </source>
</evidence>
<evidence type="ECO:0000313" key="8">
    <source>
        <dbReference type="Proteomes" id="UP000676409"/>
    </source>
</evidence>
<protein>
    <submittedName>
        <fullName evidence="7">PLP-dependent aminotransferase family protein</fullName>
    </submittedName>
</protein>
<keyword evidence="7" id="KW-0032">Aminotransferase</keyword>
<dbReference type="SUPFAM" id="SSF46785">
    <property type="entry name" value="Winged helix' DNA-binding domain"/>
    <property type="match status" value="1"/>
</dbReference>
<evidence type="ECO:0000256" key="1">
    <source>
        <dbReference type="ARBA" id="ARBA00005384"/>
    </source>
</evidence>
<keyword evidence="7" id="KW-0808">Transferase</keyword>
<accession>A0A975FYB8</accession>
<dbReference type="InterPro" id="IPR004839">
    <property type="entry name" value="Aminotransferase_I/II_large"/>
</dbReference>
<keyword evidence="4" id="KW-0238">DNA-binding</keyword>
<keyword evidence="2" id="KW-0663">Pyridoxal phosphate</keyword>
<organism evidence="7 8">
    <name type="scientific">Phenylobacterium montanum</name>
    <dbReference type="NCBI Taxonomy" id="2823693"/>
    <lineage>
        <taxon>Bacteria</taxon>
        <taxon>Pseudomonadati</taxon>
        <taxon>Pseudomonadota</taxon>
        <taxon>Alphaproteobacteria</taxon>
        <taxon>Caulobacterales</taxon>
        <taxon>Caulobacteraceae</taxon>
        <taxon>Phenylobacterium</taxon>
    </lineage>
</organism>
<dbReference type="InterPro" id="IPR036388">
    <property type="entry name" value="WH-like_DNA-bd_sf"/>
</dbReference>
<dbReference type="EMBL" id="CP073078">
    <property type="protein sequence ID" value="QUD87098.1"/>
    <property type="molecule type" value="Genomic_DNA"/>
</dbReference>
<evidence type="ECO:0000256" key="3">
    <source>
        <dbReference type="ARBA" id="ARBA00023015"/>
    </source>
</evidence>
<evidence type="ECO:0000313" key="7">
    <source>
        <dbReference type="EMBL" id="QUD87098.1"/>
    </source>
</evidence>
<keyword evidence="8" id="KW-1185">Reference proteome</keyword>
<proteinExistence type="inferred from homology"/>
<dbReference type="Gene3D" id="3.90.1150.10">
    <property type="entry name" value="Aspartate Aminotransferase, domain 1"/>
    <property type="match status" value="1"/>
</dbReference>
<dbReference type="Pfam" id="PF00392">
    <property type="entry name" value="GntR"/>
    <property type="match status" value="1"/>
</dbReference>
<reference evidence="7" key="1">
    <citation type="submission" date="2021-04" db="EMBL/GenBank/DDBJ databases">
        <title>The complete genome sequence of Caulobacter sp. S6.</title>
        <authorList>
            <person name="Tang Y."/>
            <person name="Ouyang W."/>
            <person name="Liu Q."/>
            <person name="Huang B."/>
            <person name="Guo Z."/>
            <person name="Lei P."/>
        </authorList>
    </citation>
    <scope>NUCLEOTIDE SEQUENCE</scope>
    <source>
        <strain evidence="7">S6</strain>
    </source>
</reference>
<dbReference type="Pfam" id="PF00155">
    <property type="entry name" value="Aminotran_1_2"/>
    <property type="match status" value="1"/>
</dbReference>
<dbReference type="PANTHER" id="PTHR46577:SF1">
    <property type="entry name" value="HTH-TYPE TRANSCRIPTIONAL REGULATORY PROTEIN GABR"/>
    <property type="match status" value="1"/>
</dbReference>
<dbReference type="SUPFAM" id="SSF53383">
    <property type="entry name" value="PLP-dependent transferases"/>
    <property type="match status" value="1"/>
</dbReference>
<dbReference type="CDD" id="cd00609">
    <property type="entry name" value="AAT_like"/>
    <property type="match status" value="1"/>
</dbReference>
<dbReference type="KEGG" id="caul:KCG34_18820"/>
<dbReference type="Gene3D" id="1.10.10.10">
    <property type="entry name" value="Winged helix-like DNA-binding domain superfamily/Winged helix DNA-binding domain"/>
    <property type="match status" value="1"/>
</dbReference>
<dbReference type="InterPro" id="IPR015424">
    <property type="entry name" value="PyrdxlP-dep_Trfase"/>
</dbReference>
<dbReference type="CDD" id="cd07377">
    <property type="entry name" value="WHTH_GntR"/>
    <property type="match status" value="1"/>
</dbReference>
<name>A0A975FYB8_9CAUL</name>
<evidence type="ECO:0000256" key="4">
    <source>
        <dbReference type="ARBA" id="ARBA00023125"/>
    </source>
</evidence>
<gene>
    <name evidence="7" type="ORF">KCG34_18820</name>
</gene>
<dbReference type="GO" id="GO:0003677">
    <property type="term" value="F:DNA binding"/>
    <property type="evidence" value="ECO:0007669"/>
    <property type="project" value="UniProtKB-KW"/>
</dbReference>
<dbReference type="Gene3D" id="3.40.640.10">
    <property type="entry name" value="Type I PLP-dependent aspartate aminotransferase-like (Major domain)"/>
    <property type="match status" value="1"/>
</dbReference>
<dbReference type="InterPro" id="IPR015421">
    <property type="entry name" value="PyrdxlP-dep_Trfase_major"/>
</dbReference>
<evidence type="ECO:0000259" key="6">
    <source>
        <dbReference type="PROSITE" id="PS50949"/>
    </source>
</evidence>
<dbReference type="GO" id="GO:0003700">
    <property type="term" value="F:DNA-binding transcription factor activity"/>
    <property type="evidence" value="ECO:0007669"/>
    <property type="project" value="InterPro"/>
</dbReference>
<dbReference type="AlphaFoldDB" id="A0A975FYB8"/>
<comment type="similarity">
    <text evidence="1">In the C-terminal section; belongs to the class-I pyridoxal-phosphate-dependent aminotransferase family.</text>
</comment>
<dbReference type="GO" id="GO:0008483">
    <property type="term" value="F:transaminase activity"/>
    <property type="evidence" value="ECO:0007669"/>
    <property type="project" value="UniProtKB-KW"/>
</dbReference>
<keyword evidence="3" id="KW-0805">Transcription regulation</keyword>
<dbReference type="RefSeq" id="WP_211937150.1">
    <property type="nucleotide sequence ID" value="NZ_CP073078.1"/>
</dbReference>
<feature type="domain" description="HTH gntR-type" evidence="6">
    <location>
        <begin position="14"/>
        <end position="82"/>
    </location>
</feature>
<sequence>MQASWSPTLPEGETPVYERLVGALANDIATGALAPGDRLPPQRDLAYRLGLGVGTVTRAYAEAEQRGLLSCQVGRGSFVASRLSETPADGPIDLTRSLPPMAASSARLSAALARAARDPKAVERLAYAPPAGFAEDLEAGAAWLKQIHRWDELEPGRLLTCSGAQQAVAVALGVAARPGEAVIGEAASFAGLKSLAGLMGYRLIPAGMDREGLTPEGLAQAARESGARVAYVLPTQNPTARLMSEARRREIVEVARWLDLILIEDDLYGAYAGGFGLPRLAPLAALAPERTLFVSALSKSVAPGLRLGWLALPEGGDWADRAYSALHAVALGGPTLGGLIACRWIADGTAETILAENRLELEARVDLAAEALGPAMERPTMAAFPHVWLPLAELEAERVGSRALRAGVELTPADGPILPGGGMSGLRLCLGGAPDRASLARALAVVRDALAPAAARTLV</sequence>
<dbReference type="InterPro" id="IPR000524">
    <property type="entry name" value="Tscrpt_reg_HTH_GntR"/>
</dbReference>
<dbReference type="InterPro" id="IPR036390">
    <property type="entry name" value="WH_DNA-bd_sf"/>
</dbReference>
<dbReference type="SMART" id="SM00345">
    <property type="entry name" value="HTH_GNTR"/>
    <property type="match status" value="1"/>
</dbReference>
<dbReference type="GO" id="GO:0030170">
    <property type="term" value="F:pyridoxal phosphate binding"/>
    <property type="evidence" value="ECO:0007669"/>
    <property type="project" value="InterPro"/>
</dbReference>
<dbReference type="InterPro" id="IPR051446">
    <property type="entry name" value="HTH_trans_reg/aminotransferase"/>
</dbReference>
<dbReference type="InterPro" id="IPR015422">
    <property type="entry name" value="PyrdxlP-dep_Trfase_small"/>
</dbReference>